<gene>
    <name evidence="2" type="ORF">DZC52_07730</name>
</gene>
<dbReference type="InterPro" id="IPR029063">
    <property type="entry name" value="SAM-dependent_MTases_sf"/>
</dbReference>
<evidence type="ECO:0000259" key="1">
    <source>
        <dbReference type="Pfam" id="PF08241"/>
    </source>
</evidence>
<evidence type="ECO:0000313" key="2">
    <source>
        <dbReference type="EMBL" id="RFF30610.1"/>
    </source>
</evidence>
<dbReference type="AlphaFoldDB" id="A0A3E1K926"/>
<reference evidence="2 3" key="1">
    <citation type="submission" date="2018-08" db="EMBL/GenBank/DDBJ databases">
        <title>Wenzhouxiangella salilacus sp. nov., a novel bacterium isolated from a saline lake in Xinjiang Province, China.</title>
        <authorList>
            <person name="Han S."/>
        </authorList>
    </citation>
    <scope>NUCLEOTIDE SEQUENCE [LARGE SCALE GENOMIC DNA]</scope>
    <source>
        <strain evidence="2 3">XDB06</strain>
    </source>
</reference>
<accession>A0A3E1K926</accession>
<keyword evidence="3" id="KW-1185">Reference proteome</keyword>
<feature type="domain" description="Methyltransferase type 11" evidence="1">
    <location>
        <begin position="50"/>
        <end position="154"/>
    </location>
</feature>
<dbReference type="OrthoDB" id="5974463at2"/>
<comment type="caution">
    <text evidence="2">The sequence shown here is derived from an EMBL/GenBank/DDBJ whole genome shotgun (WGS) entry which is preliminary data.</text>
</comment>
<organism evidence="2 3">
    <name type="scientific">Wenzhouxiangella sediminis</name>
    <dbReference type="NCBI Taxonomy" id="1792836"/>
    <lineage>
        <taxon>Bacteria</taxon>
        <taxon>Pseudomonadati</taxon>
        <taxon>Pseudomonadota</taxon>
        <taxon>Gammaproteobacteria</taxon>
        <taxon>Chromatiales</taxon>
        <taxon>Wenzhouxiangellaceae</taxon>
        <taxon>Wenzhouxiangella</taxon>
    </lineage>
</organism>
<dbReference type="InterPro" id="IPR013216">
    <property type="entry name" value="Methyltransf_11"/>
</dbReference>
<dbReference type="Gene3D" id="3.40.50.150">
    <property type="entry name" value="Vaccinia Virus protein VP39"/>
    <property type="match status" value="1"/>
</dbReference>
<keyword evidence="2" id="KW-0489">Methyltransferase</keyword>
<dbReference type="GO" id="GO:0008757">
    <property type="term" value="F:S-adenosylmethionine-dependent methyltransferase activity"/>
    <property type="evidence" value="ECO:0007669"/>
    <property type="project" value="InterPro"/>
</dbReference>
<protein>
    <submittedName>
        <fullName evidence="2">Class I SAM-dependent methyltransferase</fullName>
    </submittedName>
</protein>
<dbReference type="GO" id="GO:0032259">
    <property type="term" value="P:methylation"/>
    <property type="evidence" value="ECO:0007669"/>
    <property type="project" value="UniProtKB-KW"/>
</dbReference>
<dbReference type="CDD" id="cd02440">
    <property type="entry name" value="AdoMet_MTases"/>
    <property type="match status" value="1"/>
</dbReference>
<keyword evidence="2" id="KW-0808">Transferase</keyword>
<dbReference type="SUPFAM" id="SSF53335">
    <property type="entry name" value="S-adenosyl-L-methionine-dependent methyltransferases"/>
    <property type="match status" value="1"/>
</dbReference>
<dbReference type="EMBL" id="QUZK01000034">
    <property type="protein sequence ID" value="RFF30610.1"/>
    <property type="molecule type" value="Genomic_DNA"/>
</dbReference>
<sequence>MSDNYSHWSRYWARGCLTSLPQDFSANYDGEVAAFWRSQFELLQPGAKLLDVCTGNGALALLAAAWSHESDMRFSITGVDAARIDAEAVRRAHPDAASRMDDIRFIDDTPYEHADLPAASFDLVMSQYGIEYCDWQAAAAQSERLLRPGARLAFVAHTPTSDMIETMRRESDEFSVLDELRALGVLRRFASGEIQAGEYRSEFNRIGPELFGRYKQSGSGLFRYVLTMADQTLGLNDSALQQQRPAIDAAVRELSAARQRLLDMLGVNERISRHPDWTGAFEDAGLTGVESGELHYRGSHRVGTFHVFEKPRRT</sequence>
<dbReference type="Proteomes" id="UP000260351">
    <property type="component" value="Unassembled WGS sequence"/>
</dbReference>
<proteinExistence type="predicted"/>
<dbReference type="Pfam" id="PF08241">
    <property type="entry name" value="Methyltransf_11"/>
    <property type="match status" value="1"/>
</dbReference>
<dbReference type="RefSeq" id="WP_116650553.1">
    <property type="nucleotide sequence ID" value="NZ_QUZK01000034.1"/>
</dbReference>
<evidence type="ECO:0000313" key="3">
    <source>
        <dbReference type="Proteomes" id="UP000260351"/>
    </source>
</evidence>
<name>A0A3E1K926_9GAMM</name>